<dbReference type="InterPro" id="IPR036188">
    <property type="entry name" value="FAD/NAD-bd_sf"/>
</dbReference>
<dbReference type="PANTHER" id="PTHR13847:SF287">
    <property type="entry name" value="FAD-DEPENDENT OXIDOREDUCTASE DOMAIN-CONTAINING PROTEIN 1"/>
    <property type="match status" value="1"/>
</dbReference>
<protein>
    <submittedName>
        <fullName evidence="3">FAD-dependent oxidoreductase domain-containing protein 1</fullName>
    </submittedName>
</protein>
<dbReference type="PANTHER" id="PTHR13847">
    <property type="entry name" value="SARCOSINE DEHYDROGENASE-RELATED"/>
    <property type="match status" value="1"/>
</dbReference>
<evidence type="ECO:0000256" key="1">
    <source>
        <dbReference type="ARBA" id="ARBA00023002"/>
    </source>
</evidence>
<dbReference type="EMBL" id="JBEHHI010000002">
    <property type="protein sequence ID" value="MEX5728953.1"/>
    <property type="molecule type" value="Genomic_DNA"/>
</dbReference>
<evidence type="ECO:0000313" key="4">
    <source>
        <dbReference type="Proteomes" id="UP001560019"/>
    </source>
</evidence>
<gene>
    <name evidence="3" type="ORF">Ga0609869_002306</name>
</gene>
<evidence type="ECO:0000259" key="2">
    <source>
        <dbReference type="Pfam" id="PF01266"/>
    </source>
</evidence>
<dbReference type="Gene3D" id="3.50.50.60">
    <property type="entry name" value="FAD/NAD(P)-binding domain"/>
    <property type="match status" value="1"/>
</dbReference>
<dbReference type="Gene3D" id="3.30.9.10">
    <property type="entry name" value="D-Amino Acid Oxidase, subunit A, domain 2"/>
    <property type="match status" value="1"/>
</dbReference>
<proteinExistence type="predicted"/>
<comment type="caution">
    <text evidence="3">The sequence shown here is derived from an EMBL/GenBank/DDBJ whole genome shotgun (WGS) entry which is preliminary data.</text>
</comment>
<sequence>MADTHDHVDVAVIGGAVMGSAAAFWLSRLSEGRLRVRVIEADPGYREASTALSVASIRQQFSTEINIKISRFGIAFIRDIARETGPEPAVKELGLIENGYLFLAGSEARAEAMRAAVSLQRAEGAGTEILQPEALAARFPHLALDDVVMGSFGPRDEGWFDNMGLVQALKSAARQRGVSYVQDRVTGLRRSGDRVTGLRLASGTEISAGAVINAAGTRGADILRMLGEDMPVEPRKRTVFLIDAPNLTAPQAPLMVDHTGFYLRPEGRYWLCATVPEADGPVAADDFDPDHALFEDQLWPRLYARVPACDAVKVIRCWAGHYAFNTFDQNALVGRWPGLENFYVMNGFSGHGLQQAPAVGRGIAELILHGGYRALDLSPLSPERLSTGRPLREAEIV</sequence>
<feature type="domain" description="FAD dependent oxidoreductase" evidence="2">
    <location>
        <begin position="9"/>
        <end position="366"/>
    </location>
</feature>
<keyword evidence="1" id="KW-0560">Oxidoreductase</keyword>
<dbReference type="InterPro" id="IPR006076">
    <property type="entry name" value="FAD-dep_OxRdtase"/>
</dbReference>
<reference evidence="3 4" key="1">
    <citation type="submission" date="2024-06" db="EMBL/GenBank/DDBJ databases">
        <title>Genome of Rhodovulum iodosum, a marine photoferrotroph.</title>
        <authorList>
            <person name="Bianchini G."/>
            <person name="Nikeleit V."/>
            <person name="Kappler A."/>
            <person name="Bryce C."/>
            <person name="Sanchez-Baracaldo P."/>
        </authorList>
    </citation>
    <scope>NUCLEOTIDE SEQUENCE [LARGE SCALE GENOMIC DNA]</scope>
    <source>
        <strain evidence="3 4">UT/N1</strain>
    </source>
</reference>
<keyword evidence="4" id="KW-1185">Reference proteome</keyword>
<dbReference type="Pfam" id="PF01266">
    <property type="entry name" value="DAO"/>
    <property type="match status" value="1"/>
</dbReference>
<dbReference type="Proteomes" id="UP001560019">
    <property type="component" value="Unassembled WGS sequence"/>
</dbReference>
<accession>A0ABV3XXC0</accession>
<dbReference type="SUPFAM" id="SSF51905">
    <property type="entry name" value="FAD/NAD(P)-binding domain"/>
    <property type="match status" value="1"/>
</dbReference>
<dbReference type="RefSeq" id="WP_125404102.1">
    <property type="nucleotide sequence ID" value="NZ_JBEHHI010000002.1"/>
</dbReference>
<organism evidence="3 4">
    <name type="scientific">Rhodovulum iodosum</name>
    <dbReference type="NCBI Taxonomy" id="68291"/>
    <lineage>
        <taxon>Bacteria</taxon>
        <taxon>Pseudomonadati</taxon>
        <taxon>Pseudomonadota</taxon>
        <taxon>Alphaproteobacteria</taxon>
        <taxon>Rhodobacterales</taxon>
        <taxon>Paracoccaceae</taxon>
        <taxon>Rhodovulum</taxon>
    </lineage>
</organism>
<evidence type="ECO:0000313" key="3">
    <source>
        <dbReference type="EMBL" id="MEX5728953.1"/>
    </source>
</evidence>
<name>A0ABV3XXC0_9RHOB</name>